<dbReference type="Pfam" id="PF01844">
    <property type="entry name" value="HNH"/>
    <property type="match status" value="1"/>
</dbReference>
<accession>A0A1C4V653</accession>
<evidence type="ECO:0000313" key="3">
    <source>
        <dbReference type="Proteomes" id="UP000183585"/>
    </source>
</evidence>
<dbReference type="Gene3D" id="1.10.30.50">
    <property type="match status" value="1"/>
</dbReference>
<keyword evidence="3" id="KW-1185">Reference proteome</keyword>
<dbReference type="GO" id="GO:0004519">
    <property type="term" value="F:endonuclease activity"/>
    <property type="evidence" value="ECO:0007669"/>
    <property type="project" value="UniProtKB-KW"/>
</dbReference>
<evidence type="ECO:0000313" key="2">
    <source>
        <dbReference type="EMBL" id="SCE79416.1"/>
    </source>
</evidence>
<organism evidence="2 3">
    <name type="scientific">Micromonospora carbonacea</name>
    <dbReference type="NCBI Taxonomy" id="47853"/>
    <lineage>
        <taxon>Bacteria</taxon>
        <taxon>Bacillati</taxon>
        <taxon>Actinomycetota</taxon>
        <taxon>Actinomycetes</taxon>
        <taxon>Micromonosporales</taxon>
        <taxon>Micromonosporaceae</taxon>
        <taxon>Micromonospora</taxon>
    </lineage>
</organism>
<dbReference type="Proteomes" id="UP000183585">
    <property type="component" value="Unassembled WGS sequence"/>
</dbReference>
<reference evidence="3" key="1">
    <citation type="submission" date="2016-06" db="EMBL/GenBank/DDBJ databases">
        <authorList>
            <person name="Varghese N."/>
            <person name="Submissions Spin"/>
        </authorList>
    </citation>
    <scope>NUCLEOTIDE SEQUENCE [LARGE SCALE GENOMIC DNA]</scope>
    <source>
        <strain evidence="3">DSM 43168</strain>
    </source>
</reference>
<keyword evidence="2" id="KW-0378">Hydrolase</keyword>
<dbReference type="GO" id="GO:0008270">
    <property type="term" value="F:zinc ion binding"/>
    <property type="evidence" value="ECO:0007669"/>
    <property type="project" value="InterPro"/>
</dbReference>
<keyword evidence="2" id="KW-0540">Nuclease</keyword>
<dbReference type="PANTHER" id="PTHR33877">
    <property type="entry name" value="SLL1193 PROTEIN"/>
    <property type="match status" value="1"/>
</dbReference>
<dbReference type="PANTHER" id="PTHR33877:SF2">
    <property type="entry name" value="OS07G0170200 PROTEIN"/>
    <property type="match status" value="1"/>
</dbReference>
<evidence type="ECO:0000259" key="1">
    <source>
        <dbReference type="SMART" id="SM00507"/>
    </source>
</evidence>
<keyword evidence="2" id="KW-0255">Endonuclease</keyword>
<dbReference type="SMART" id="SM00507">
    <property type="entry name" value="HNHc"/>
    <property type="match status" value="1"/>
</dbReference>
<dbReference type="InterPro" id="IPR002711">
    <property type="entry name" value="HNH"/>
</dbReference>
<protein>
    <submittedName>
        <fullName evidence="2">5-methylcytosine-specific restriction endonuclease McrA</fullName>
    </submittedName>
</protein>
<name>A0A1C4V653_9ACTN</name>
<gene>
    <name evidence="2" type="ORF">GA0070563_10261</name>
</gene>
<dbReference type="CDD" id="cd00085">
    <property type="entry name" value="HNHc"/>
    <property type="match status" value="1"/>
</dbReference>
<dbReference type="InterPro" id="IPR052892">
    <property type="entry name" value="NA-targeting_endonuclease"/>
</dbReference>
<proteinExistence type="predicted"/>
<dbReference type="AlphaFoldDB" id="A0A1C4V653"/>
<feature type="domain" description="HNH nuclease" evidence="1">
    <location>
        <begin position="114"/>
        <end position="164"/>
    </location>
</feature>
<dbReference type="InterPro" id="IPR003615">
    <property type="entry name" value="HNH_nuc"/>
</dbReference>
<dbReference type="EMBL" id="FMCT01000002">
    <property type="protein sequence ID" value="SCE79416.1"/>
    <property type="molecule type" value="Genomic_DNA"/>
</dbReference>
<sequence>MDQAPAPAALVGVLLVIARCCDDDGRGSAQTVAVIAEKAGKSEGQARRDIARLRELGLLLLGDQSLVDHLPNGQRPTVYDLPIHISGPKVFLAPRHRPERIAPEGKRRRAIPASVQAAVYQRDGHRCVACGTLDDLTLDHIYPWARGGPDTIDNLRVLCRPCNSRKGARIMAGA</sequence>
<dbReference type="GO" id="GO:0003676">
    <property type="term" value="F:nucleic acid binding"/>
    <property type="evidence" value="ECO:0007669"/>
    <property type="project" value="InterPro"/>
</dbReference>